<feature type="domain" description="YCII-related" evidence="2">
    <location>
        <begin position="1"/>
        <end position="100"/>
    </location>
</feature>
<dbReference type="KEGG" id="amob:HG15A2_41270"/>
<dbReference type="InterPro" id="IPR011008">
    <property type="entry name" value="Dimeric_a/b-barrel"/>
</dbReference>
<dbReference type="AlphaFoldDB" id="A0A517N0X4"/>
<evidence type="ECO:0000313" key="5">
    <source>
        <dbReference type="Proteomes" id="UP000319852"/>
    </source>
</evidence>
<reference evidence="4 5" key="1">
    <citation type="submission" date="2019-02" db="EMBL/GenBank/DDBJ databases">
        <title>Deep-cultivation of Planctomycetes and their phenomic and genomic characterization uncovers novel biology.</title>
        <authorList>
            <person name="Wiegand S."/>
            <person name="Jogler M."/>
            <person name="Boedeker C."/>
            <person name="Pinto D."/>
            <person name="Vollmers J."/>
            <person name="Rivas-Marin E."/>
            <person name="Kohn T."/>
            <person name="Peeters S.H."/>
            <person name="Heuer A."/>
            <person name="Rast P."/>
            <person name="Oberbeckmann S."/>
            <person name="Bunk B."/>
            <person name="Jeske O."/>
            <person name="Meyerdierks A."/>
            <person name="Storesund J.E."/>
            <person name="Kallscheuer N."/>
            <person name="Luecker S."/>
            <person name="Lage O.M."/>
            <person name="Pohl T."/>
            <person name="Merkel B.J."/>
            <person name="Hornburger P."/>
            <person name="Mueller R.-W."/>
            <person name="Bruemmer F."/>
            <person name="Labrenz M."/>
            <person name="Spormann A.M."/>
            <person name="Op den Camp H."/>
            <person name="Overmann J."/>
            <person name="Amann R."/>
            <person name="Jetten M.S.M."/>
            <person name="Mascher T."/>
            <person name="Medema M.H."/>
            <person name="Devos D.P."/>
            <person name="Kaster A.-K."/>
            <person name="Ovreas L."/>
            <person name="Rohde M."/>
            <person name="Galperin M.Y."/>
            <person name="Jogler C."/>
        </authorList>
    </citation>
    <scope>NUCLEOTIDE SEQUENCE [LARGE SCALE GENOMIC DNA]</scope>
    <source>
        <strain evidence="4 5">HG15A2</strain>
    </source>
</reference>
<accession>A0A517N0X4</accession>
<dbReference type="RefSeq" id="WP_145062504.1">
    <property type="nucleotide sequence ID" value="NZ_CP036263.1"/>
</dbReference>
<dbReference type="Pfam" id="PF03795">
    <property type="entry name" value="YCII"/>
    <property type="match status" value="1"/>
</dbReference>
<keyword evidence="5" id="KW-1185">Reference proteome</keyword>
<dbReference type="InterPro" id="IPR028973">
    <property type="entry name" value="PhnB-like"/>
</dbReference>
<dbReference type="PANTHER" id="PTHR35174">
    <property type="entry name" value="BLL7171 PROTEIN-RELATED"/>
    <property type="match status" value="1"/>
</dbReference>
<protein>
    <submittedName>
        <fullName evidence="4">Uncharacterized protein</fullName>
    </submittedName>
</protein>
<evidence type="ECO:0000259" key="3">
    <source>
        <dbReference type="Pfam" id="PF06983"/>
    </source>
</evidence>
<dbReference type="SUPFAM" id="SSF54909">
    <property type="entry name" value="Dimeric alpha+beta barrel"/>
    <property type="match status" value="1"/>
</dbReference>
<dbReference type="Proteomes" id="UP000319852">
    <property type="component" value="Chromosome"/>
</dbReference>
<dbReference type="SUPFAM" id="SSF54593">
    <property type="entry name" value="Glyoxalase/Bleomycin resistance protein/Dihydroxybiphenyl dioxygenase"/>
    <property type="match status" value="1"/>
</dbReference>
<evidence type="ECO:0000313" key="4">
    <source>
        <dbReference type="EMBL" id="QDT00785.1"/>
    </source>
</evidence>
<proteinExistence type="inferred from homology"/>
<dbReference type="Gene3D" id="3.10.180.10">
    <property type="entry name" value="2,3-Dihydroxybiphenyl 1,2-Dioxygenase, domain 1"/>
    <property type="match status" value="1"/>
</dbReference>
<organism evidence="4 5">
    <name type="scientific">Adhaeretor mobilis</name>
    <dbReference type="NCBI Taxonomy" id="1930276"/>
    <lineage>
        <taxon>Bacteria</taxon>
        <taxon>Pseudomonadati</taxon>
        <taxon>Planctomycetota</taxon>
        <taxon>Planctomycetia</taxon>
        <taxon>Pirellulales</taxon>
        <taxon>Lacipirellulaceae</taxon>
        <taxon>Adhaeretor</taxon>
    </lineage>
</organism>
<dbReference type="OrthoDB" id="9795306at2"/>
<dbReference type="EMBL" id="CP036263">
    <property type="protein sequence ID" value="QDT00785.1"/>
    <property type="molecule type" value="Genomic_DNA"/>
</dbReference>
<dbReference type="PANTHER" id="PTHR35174:SF4">
    <property type="entry name" value="BLL7163 PROTEIN"/>
    <property type="match status" value="1"/>
</dbReference>
<comment type="similarity">
    <text evidence="1">Belongs to the YciI family.</text>
</comment>
<dbReference type="Gene3D" id="3.30.70.1060">
    <property type="entry name" value="Dimeric alpha+beta barrel"/>
    <property type="match status" value="1"/>
</dbReference>
<evidence type="ECO:0000259" key="2">
    <source>
        <dbReference type="Pfam" id="PF03795"/>
    </source>
</evidence>
<name>A0A517N0X4_9BACT</name>
<evidence type="ECO:0000256" key="1">
    <source>
        <dbReference type="ARBA" id="ARBA00007689"/>
    </source>
</evidence>
<dbReference type="Pfam" id="PF06983">
    <property type="entry name" value="3-dmu-9_3-mt"/>
    <property type="match status" value="1"/>
</dbReference>
<dbReference type="CDD" id="cd06588">
    <property type="entry name" value="PhnB_like"/>
    <property type="match status" value="1"/>
</dbReference>
<dbReference type="InterPro" id="IPR029068">
    <property type="entry name" value="Glyas_Bleomycin-R_OHBP_Dase"/>
</dbReference>
<feature type="domain" description="PhnB-like" evidence="3">
    <location>
        <begin position="146"/>
        <end position="274"/>
    </location>
</feature>
<dbReference type="InterPro" id="IPR005545">
    <property type="entry name" value="YCII"/>
</dbReference>
<sequence length="281" mass="31058">MRVMVMVKATKSSEAGEMPSEELLSRMGKFNEELVAAGIMKSGEGLKPSSNGVRVHFSGTNRTATDGPFAETKELVAGYWLWEVKSMDEAVEWVKRCPNPMLEDSDIDIRPLFEIEDFAESDPTGEQASQEEDLRRAVALHQSTTQPYLFFAGRCDEALAFYEQAIGAQILMKMRFSESPEPLPEGVLQSGFGDKVMHASFKVGKMNLMASDGCNDATKFEGFRLALTVENESACDLAFNALAEDGTIDMPLEATFWSPRYGQVTDKFGVGWMVMVTGEQP</sequence>
<gene>
    <name evidence="4" type="ORF">HG15A2_41270</name>
</gene>